<dbReference type="Proteomes" id="UP000696280">
    <property type="component" value="Unassembled WGS sequence"/>
</dbReference>
<evidence type="ECO:0000313" key="1">
    <source>
        <dbReference type="EMBL" id="CAG8954248.1"/>
    </source>
</evidence>
<keyword evidence="2" id="KW-1185">Reference proteome</keyword>
<accession>A0A9N9PT85</accession>
<comment type="caution">
    <text evidence="1">The sequence shown here is derived from an EMBL/GenBank/DDBJ whole genome shotgun (WGS) entry which is preliminary data.</text>
</comment>
<dbReference type="EMBL" id="CAJVRL010000056">
    <property type="protein sequence ID" value="CAG8954248.1"/>
    <property type="molecule type" value="Genomic_DNA"/>
</dbReference>
<name>A0A9N9PT85_9HELO</name>
<evidence type="ECO:0000313" key="2">
    <source>
        <dbReference type="Proteomes" id="UP000696280"/>
    </source>
</evidence>
<proteinExistence type="predicted"/>
<protein>
    <submittedName>
        <fullName evidence="1">Uncharacterized protein</fullName>
    </submittedName>
</protein>
<reference evidence="1" key="1">
    <citation type="submission" date="2021-07" db="EMBL/GenBank/DDBJ databases">
        <authorList>
            <person name="Durling M."/>
        </authorList>
    </citation>
    <scope>NUCLEOTIDE SEQUENCE</scope>
</reference>
<gene>
    <name evidence="1" type="ORF">HYFRA_00005868</name>
</gene>
<sequence length="90" mass="10174">MADNSDTAKYTFRTNVMRDTAGGRRCVKVLASYRKRKKRWYRRPGSWYYVILEGVGVDPLVVADVPEEYLSRVGANDSVPVFDIGPLGDT</sequence>
<dbReference type="AlphaFoldDB" id="A0A9N9PT85"/>
<organism evidence="1 2">
    <name type="scientific">Hymenoscyphus fraxineus</name>
    <dbReference type="NCBI Taxonomy" id="746836"/>
    <lineage>
        <taxon>Eukaryota</taxon>
        <taxon>Fungi</taxon>
        <taxon>Dikarya</taxon>
        <taxon>Ascomycota</taxon>
        <taxon>Pezizomycotina</taxon>
        <taxon>Leotiomycetes</taxon>
        <taxon>Helotiales</taxon>
        <taxon>Helotiaceae</taxon>
        <taxon>Hymenoscyphus</taxon>
    </lineage>
</organism>